<dbReference type="PANTHER" id="PTHR11803:SF58">
    <property type="entry name" value="PROTEIN HMF1-RELATED"/>
    <property type="match status" value="1"/>
</dbReference>
<dbReference type="NCBIfam" id="TIGR00004">
    <property type="entry name" value="Rid family detoxifying hydrolase"/>
    <property type="match status" value="1"/>
</dbReference>
<accession>A0A6J4QR72</accession>
<organism evidence="2">
    <name type="scientific">uncultured Rubrobacteraceae bacterium</name>
    <dbReference type="NCBI Taxonomy" id="349277"/>
    <lineage>
        <taxon>Bacteria</taxon>
        <taxon>Bacillati</taxon>
        <taxon>Actinomycetota</taxon>
        <taxon>Rubrobacteria</taxon>
        <taxon>Rubrobacterales</taxon>
        <taxon>Rubrobacteraceae</taxon>
        <taxon>environmental samples</taxon>
    </lineage>
</organism>
<dbReference type="CDD" id="cd00448">
    <property type="entry name" value="YjgF_YER057c_UK114_family"/>
    <property type="match status" value="1"/>
</dbReference>
<protein>
    <submittedName>
        <fullName evidence="2">RidA/YER057c/UK114 superfamily protein</fullName>
    </submittedName>
</protein>
<dbReference type="GO" id="GO:0019239">
    <property type="term" value="F:deaminase activity"/>
    <property type="evidence" value="ECO:0007669"/>
    <property type="project" value="TreeGrafter"/>
</dbReference>
<sequence>MSRDAITASGAPEPVGPYSHAVVANGFVYVSGQGPVNPETGSTPDGFEDQVRQTFENLGTILEAAGSGLGDVVKVNAYLTDLTRFARFNEVYRTFFAQDPPARTTVGADLLGILVEVDCVAVVRGSG</sequence>
<comment type="similarity">
    <text evidence="1">Belongs to the RutC family.</text>
</comment>
<evidence type="ECO:0000256" key="1">
    <source>
        <dbReference type="ARBA" id="ARBA00010552"/>
    </source>
</evidence>
<dbReference type="PANTHER" id="PTHR11803">
    <property type="entry name" value="2-IMINOBUTANOATE/2-IMINOPROPANOATE DEAMINASE RIDA"/>
    <property type="match status" value="1"/>
</dbReference>
<dbReference type="SUPFAM" id="SSF55298">
    <property type="entry name" value="YjgF-like"/>
    <property type="match status" value="1"/>
</dbReference>
<dbReference type="FunFam" id="3.30.1330.40:FF:000001">
    <property type="entry name" value="L-PSP family endoribonuclease"/>
    <property type="match status" value="1"/>
</dbReference>
<reference evidence="2" key="1">
    <citation type="submission" date="2020-02" db="EMBL/GenBank/DDBJ databases">
        <authorList>
            <person name="Meier V. D."/>
        </authorList>
    </citation>
    <scope>NUCLEOTIDE SEQUENCE</scope>
    <source>
        <strain evidence="2">AVDCRST_MAG02</strain>
    </source>
</reference>
<evidence type="ECO:0000313" key="2">
    <source>
        <dbReference type="EMBL" id="CAA9447057.1"/>
    </source>
</evidence>
<gene>
    <name evidence="2" type="ORF">AVDCRST_MAG02-492</name>
</gene>
<dbReference type="EMBL" id="CADCVH010000016">
    <property type="protein sequence ID" value="CAA9447057.1"/>
    <property type="molecule type" value="Genomic_DNA"/>
</dbReference>
<dbReference type="Pfam" id="PF01042">
    <property type="entry name" value="Ribonuc_L-PSP"/>
    <property type="match status" value="1"/>
</dbReference>
<dbReference type="GO" id="GO:0005829">
    <property type="term" value="C:cytosol"/>
    <property type="evidence" value="ECO:0007669"/>
    <property type="project" value="TreeGrafter"/>
</dbReference>
<dbReference type="Gene3D" id="3.30.1330.40">
    <property type="entry name" value="RutC-like"/>
    <property type="match status" value="1"/>
</dbReference>
<proteinExistence type="inferred from homology"/>
<dbReference type="InterPro" id="IPR006056">
    <property type="entry name" value="RidA"/>
</dbReference>
<dbReference type="InterPro" id="IPR006175">
    <property type="entry name" value="YjgF/YER057c/UK114"/>
</dbReference>
<dbReference type="InterPro" id="IPR035959">
    <property type="entry name" value="RutC-like_sf"/>
</dbReference>
<name>A0A6J4QR72_9ACTN</name>
<dbReference type="AlphaFoldDB" id="A0A6J4QR72"/>